<proteinExistence type="predicted"/>
<dbReference type="SUPFAM" id="SSF53649">
    <property type="entry name" value="Alkaline phosphatase-like"/>
    <property type="match status" value="1"/>
</dbReference>
<dbReference type="AlphaFoldDB" id="M0N3H6"/>
<keyword evidence="2" id="KW-1185">Reference proteome</keyword>
<comment type="caution">
    <text evidence="1">The sequence shown here is derived from an EMBL/GenBank/DDBJ whole genome shotgun (WGS) entry which is preliminary data.</text>
</comment>
<dbReference type="EMBL" id="AOME01000057">
    <property type="protein sequence ID" value="EMA52073.1"/>
    <property type="molecule type" value="Genomic_DNA"/>
</dbReference>
<accession>M0N3H6</accession>
<protein>
    <recommendedName>
        <fullName evidence="3">Sulfatase N-terminal domain-containing protein</fullName>
    </recommendedName>
</protein>
<evidence type="ECO:0000313" key="2">
    <source>
        <dbReference type="Proteomes" id="UP000011625"/>
    </source>
</evidence>
<gene>
    <name evidence="1" type="ORF">C450_11833</name>
</gene>
<sequence length="279" mass="32063">MVSKVNQLYNHLRAGQRYNPEGIDVFAEDWDNLIILDACRYDEFEQRSMLPGRTESRISRGSTSPEFIRGNFTEKTLHDVVYISANGWYAKLKDDIRTDVHAFEFVERDAMGGLTSRPETVAAAARDAAEKYPEKRLLVHFMQPHQPYLGPTGERFEFSTGMQDTIRQTDASYRDVIQAYRENLELVLAEVEPLLNDLVGKTVVTADHGELLNDREQPIPIRTYGHPEGVYDEHLVNVPWHIYENGDRKKIVAEQPSMGTDEVDFEQVEQNLRDLGYRA</sequence>
<dbReference type="Gene3D" id="3.40.720.10">
    <property type="entry name" value="Alkaline Phosphatase, subunit A"/>
    <property type="match status" value="1"/>
</dbReference>
<organism evidence="1 2">
    <name type="scientific">Halococcus salifodinae DSM 8989</name>
    <dbReference type="NCBI Taxonomy" id="1227456"/>
    <lineage>
        <taxon>Archaea</taxon>
        <taxon>Methanobacteriati</taxon>
        <taxon>Methanobacteriota</taxon>
        <taxon>Stenosarchaea group</taxon>
        <taxon>Halobacteria</taxon>
        <taxon>Halobacteriales</taxon>
        <taxon>Halococcaceae</taxon>
        <taxon>Halococcus</taxon>
    </lineage>
</organism>
<dbReference type="PATRIC" id="fig|1227456.3.peg.2402"/>
<dbReference type="InterPro" id="IPR017850">
    <property type="entry name" value="Alkaline_phosphatase_core_sf"/>
</dbReference>
<name>M0N3H6_9EURY</name>
<dbReference type="Proteomes" id="UP000011625">
    <property type="component" value="Unassembled WGS sequence"/>
</dbReference>
<evidence type="ECO:0008006" key="3">
    <source>
        <dbReference type="Google" id="ProtNLM"/>
    </source>
</evidence>
<dbReference type="STRING" id="1227456.C450_11833"/>
<evidence type="ECO:0000313" key="1">
    <source>
        <dbReference type="EMBL" id="EMA52073.1"/>
    </source>
</evidence>
<reference evidence="1 2" key="1">
    <citation type="journal article" date="2014" name="PLoS Genet.">
        <title>Phylogenetically driven sequencing of extremely halophilic archaea reveals strategies for static and dynamic osmo-response.</title>
        <authorList>
            <person name="Becker E.A."/>
            <person name="Seitzer P.M."/>
            <person name="Tritt A."/>
            <person name="Larsen D."/>
            <person name="Krusor M."/>
            <person name="Yao A.I."/>
            <person name="Wu D."/>
            <person name="Madern D."/>
            <person name="Eisen J.A."/>
            <person name="Darling A.E."/>
            <person name="Facciotti M.T."/>
        </authorList>
    </citation>
    <scope>NUCLEOTIDE SEQUENCE [LARGE SCALE GENOMIC DNA]</scope>
    <source>
        <strain evidence="1 2">DSM 8989</strain>
    </source>
</reference>